<protein>
    <submittedName>
        <fullName evidence="6">AAA family ATPase</fullName>
    </submittedName>
</protein>
<evidence type="ECO:0000259" key="5">
    <source>
        <dbReference type="Pfam" id="PF01656"/>
    </source>
</evidence>
<feature type="region of interest" description="Disordered" evidence="4">
    <location>
        <begin position="161"/>
        <end position="200"/>
    </location>
</feature>
<dbReference type="InterPro" id="IPR025501">
    <property type="entry name" value="MinD_FleN"/>
</dbReference>
<dbReference type="GO" id="GO:0051782">
    <property type="term" value="P:negative regulation of cell division"/>
    <property type="evidence" value="ECO:0007669"/>
    <property type="project" value="TreeGrafter"/>
</dbReference>
<dbReference type="PANTHER" id="PTHR43384">
    <property type="entry name" value="SEPTUM SITE-DETERMINING PROTEIN MIND HOMOLOG, CHLOROPLASTIC-RELATED"/>
    <property type="match status" value="1"/>
</dbReference>
<dbReference type="GO" id="GO:0016887">
    <property type="term" value="F:ATP hydrolysis activity"/>
    <property type="evidence" value="ECO:0007669"/>
    <property type="project" value="TreeGrafter"/>
</dbReference>
<evidence type="ECO:0000256" key="4">
    <source>
        <dbReference type="SAM" id="MobiDB-lite"/>
    </source>
</evidence>
<organism evidence="6 7">
    <name type="scientific">Candidatus Ornithomonoglobus intestinigallinarum</name>
    <dbReference type="NCBI Taxonomy" id="2840894"/>
    <lineage>
        <taxon>Bacteria</taxon>
        <taxon>Bacillati</taxon>
        <taxon>Bacillota</taxon>
        <taxon>Clostridia</taxon>
        <taxon>Candidatus Ornithomonoglobus</taxon>
    </lineage>
</organism>
<gene>
    <name evidence="6" type="ORF">IAA60_03705</name>
</gene>
<keyword evidence="2 3" id="KW-0067">ATP-binding</keyword>
<reference evidence="6" key="2">
    <citation type="journal article" date="2021" name="PeerJ">
        <title>Extensive microbial diversity within the chicken gut microbiome revealed by metagenomics and culture.</title>
        <authorList>
            <person name="Gilroy R."/>
            <person name="Ravi A."/>
            <person name="Getino M."/>
            <person name="Pursley I."/>
            <person name="Horton D.L."/>
            <person name="Alikhan N.F."/>
            <person name="Baker D."/>
            <person name="Gharbi K."/>
            <person name="Hall N."/>
            <person name="Watson M."/>
            <person name="Adriaenssens E.M."/>
            <person name="Foster-Nyarko E."/>
            <person name="Jarju S."/>
            <person name="Secka A."/>
            <person name="Antonio M."/>
            <person name="Oren A."/>
            <person name="Chaudhuri R.R."/>
            <person name="La Ragione R."/>
            <person name="Hildebrand F."/>
            <person name="Pallen M.J."/>
        </authorList>
    </citation>
    <scope>NUCLEOTIDE SEQUENCE</scope>
    <source>
        <strain evidence="6">CHK181-108</strain>
    </source>
</reference>
<name>A0A9D1H356_9FIRM</name>
<dbReference type="PIRSF" id="PIRSF003092">
    <property type="entry name" value="MinD"/>
    <property type="match status" value="1"/>
</dbReference>
<dbReference type="AlphaFoldDB" id="A0A9D1H356"/>
<dbReference type="InterPro" id="IPR050625">
    <property type="entry name" value="ParA/MinD_ATPase"/>
</dbReference>
<sequence>MGKIIMVASGKGGTGKTTAVANIGAALAASGSLTVLVDMDMGLRNLDIALGLESEVVYDFTDFTDGRHSLDDVLVKVGGRENLYFIAAPQTRPAAEIDGEKLAVLWERLRERFDFCIVDAPAGIGTGFAYASSGADEAVIVSLAETAALRDADRAVSAFIKNRETQDDQKKQKEDNSDKKNSENSEDTGENKPADSEPQKRELEIKLLMNRIRPDLIEKKLMPNIDECMDMISVPVIGIVPEDEELIRASLSGRLAADEPLSSAGTAFSNTARRIKGEHVPIMEFKRKSFFKKLAEAFKK</sequence>
<evidence type="ECO:0000256" key="2">
    <source>
        <dbReference type="ARBA" id="ARBA00022840"/>
    </source>
</evidence>
<reference evidence="6" key="1">
    <citation type="submission" date="2020-10" db="EMBL/GenBank/DDBJ databases">
        <authorList>
            <person name="Gilroy R."/>
        </authorList>
    </citation>
    <scope>NUCLEOTIDE SEQUENCE</scope>
    <source>
        <strain evidence="6">CHK181-108</strain>
    </source>
</reference>
<dbReference type="Proteomes" id="UP000824165">
    <property type="component" value="Unassembled WGS sequence"/>
</dbReference>
<dbReference type="Pfam" id="PF01656">
    <property type="entry name" value="CbiA"/>
    <property type="match status" value="1"/>
</dbReference>
<dbReference type="GO" id="GO:0009898">
    <property type="term" value="C:cytoplasmic side of plasma membrane"/>
    <property type="evidence" value="ECO:0007669"/>
    <property type="project" value="TreeGrafter"/>
</dbReference>
<dbReference type="PANTHER" id="PTHR43384:SF6">
    <property type="entry name" value="SEPTUM SITE-DETERMINING PROTEIN MIND HOMOLOG, CHLOROPLASTIC"/>
    <property type="match status" value="1"/>
</dbReference>
<evidence type="ECO:0000256" key="1">
    <source>
        <dbReference type="ARBA" id="ARBA00022741"/>
    </source>
</evidence>
<evidence type="ECO:0000313" key="7">
    <source>
        <dbReference type="Proteomes" id="UP000824165"/>
    </source>
</evidence>
<dbReference type="GO" id="GO:0005829">
    <property type="term" value="C:cytosol"/>
    <property type="evidence" value="ECO:0007669"/>
    <property type="project" value="TreeGrafter"/>
</dbReference>
<proteinExistence type="predicted"/>
<accession>A0A9D1H356</accession>
<dbReference type="SUPFAM" id="SSF52540">
    <property type="entry name" value="P-loop containing nucleoside triphosphate hydrolases"/>
    <property type="match status" value="1"/>
</dbReference>
<comment type="caution">
    <text evidence="6">The sequence shown here is derived from an EMBL/GenBank/DDBJ whole genome shotgun (WGS) entry which is preliminary data.</text>
</comment>
<dbReference type="InterPro" id="IPR027417">
    <property type="entry name" value="P-loop_NTPase"/>
</dbReference>
<feature type="domain" description="CobQ/CobB/MinD/ParA nucleotide binding" evidence="5">
    <location>
        <begin position="5"/>
        <end position="254"/>
    </location>
</feature>
<dbReference type="EMBL" id="DVLU01000030">
    <property type="protein sequence ID" value="HIT84996.1"/>
    <property type="molecule type" value="Genomic_DNA"/>
</dbReference>
<feature type="binding site" evidence="3">
    <location>
        <begin position="11"/>
        <end position="18"/>
    </location>
    <ligand>
        <name>ATP</name>
        <dbReference type="ChEBI" id="CHEBI:30616"/>
    </ligand>
</feature>
<evidence type="ECO:0000313" key="6">
    <source>
        <dbReference type="EMBL" id="HIT84996.1"/>
    </source>
</evidence>
<evidence type="ECO:0000256" key="3">
    <source>
        <dbReference type="PIRSR" id="PIRSR003092-1"/>
    </source>
</evidence>
<dbReference type="Gene3D" id="3.40.50.300">
    <property type="entry name" value="P-loop containing nucleotide triphosphate hydrolases"/>
    <property type="match status" value="1"/>
</dbReference>
<keyword evidence="1 3" id="KW-0547">Nucleotide-binding</keyword>
<dbReference type="GO" id="GO:0005524">
    <property type="term" value="F:ATP binding"/>
    <property type="evidence" value="ECO:0007669"/>
    <property type="project" value="UniProtKB-KW"/>
</dbReference>
<dbReference type="InterPro" id="IPR002586">
    <property type="entry name" value="CobQ/CobB/MinD/ParA_Nub-bd_dom"/>
</dbReference>